<dbReference type="GO" id="GO:0007165">
    <property type="term" value="P:signal transduction"/>
    <property type="evidence" value="ECO:0007669"/>
    <property type="project" value="InterPro"/>
</dbReference>
<feature type="transmembrane region" description="Helical" evidence="1">
    <location>
        <begin position="173"/>
        <end position="198"/>
    </location>
</feature>
<dbReference type="InterPro" id="IPR052155">
    <property type="entry name" value="Biofilm_reg_signaling"/>
</dbReference>
<dbReference type="PANTHER" id="PTHR44757">
    <property type="entry name" value="DIGUANYLATE CYCLASE DGCP"/>
    <property type="match status" value="1"/>
</dbReference>
<dbReference type="Pfam" id="PF00672">
    <property type="entry name" value="HAMP"/>
    <property type="match status" value="1"/>
</dbReference>
<evidence type="ECO:0000259" key="3">
    <source>
        <dbReference type="PROSITE" id="PS50885"/>
    </source>
</evidence>
<feature type="transmembrane region" description="Helical" evidence="1">
    <location>
        <begin position="6"/>
        <end position="27"/>
    </location>
</feature>
<dbReference type="PROSITE" id="PS50883">
    <property type="entry name" value="EAL"/>
    <property type="match status" value="1"/>
</dbReference>
<dbReference type="InterPro" id="IPR029787">
    <property type="entry name" value="Nucleotide_cyclase"/>
</dbReference>
<keyword evidence="1" id="KW-0472">Membrane</keyword>
<feature type="domain" description="EAL" evidence="2">
    <location>
        <begin position="581"/>
        <end position="835"/>
    </location>
</feature>
<dbReference type="PANTHER" id="PTHR44757:SF2">
    <property type="entry name" value="BIOFILM ARCHITECTURE MAINTENANCE PROTEIN MBAA"/>
    <property type="match status" value="1"/>
</dbReference>
<dbReference type="InterPro" id="IPR013656">
    <property type="entry name" value="PAS_4"/>
</dbReference>
<feature type="domain" description="GGDEF" evidence="4">
    <location>
        <begin position="439"/>
        <end position="573"/>
    </location>
</feature>
<comment type="caution">
    <text evidence="5">The sequence shown here is derived from an EMBL/GenBank/DDBJ whole genome shotgun (WGS) entry which is preliminary data.</text>
</comment>
<dbReference type="SMART" id="SM00267">
    <property type="entry name" value="GGDEF"/>
    <property type="match status" value="1"/>
</dbReference>
<dbReference type="SUPFAM" id="SSF158472">
    <property type="entry name" value="HAMP domain-like"/>
    <property type="match status" value="1"/>
</dbReference>
<dbReference type="InterPro" id="IPR035965">
    <property type="entry name" value="PAS-like_dom_sf"/>
</dbReference>
<dbReference type="SMART" id="SM00304">
    <property type="entry name" value="HAMP"/>
    <property type="match status" value="1"/>
</dbReference>
<dbReference type="InterPro" id="IPR035919">
    <property type="entry name" value="EAL_sf"/>
</dbReference>
<reference evidence="5" key="1">
    <citation type="submission" date="2022-08" db="EMBL/GenBank/DDBJ databases">
        <title>Genomic Encyclopedia of Type Strains, Phase III (KMG-III): the genomes of soil and plant-associated and newly described type strains.</title>
        <authorList>
            <person name="Whitman W."/>
        </authorList>
    </citation>
    <scope>NUCLEOTIDE SEQUENCE</scope>
    <source>
        <strain evidence="5">HMT 1</strain>
    </source>
</reference>
<dbReference type="Gene3D" id="3.20.20.450">
    <property type="entry name" value="EAL domain"/>
    <property type="match status" value="1"/>
</dbReference>
<dbReference type="SUPFAM" id="SSF55073">
    <property type="entry name" value="Nucleotide cyclase"/>
    <property type="match status" value="1"/>
</dbReference>
<dbReference type="CDD" id="cd01948">
    <property type="entry name" value="EAL"/>
    <property type="match status" value="1"/>
</dbReference>
<keyword evidence="6" id="KW-1185">Reference proteome</keyword>
<gene>
    <name evidence="5" type="ORF">J2T55_000447</name>
</gene>
<dbReference type="InterPro" id="IPR043128">
    <property type="entry name" value="Rev_trsase/Diguanyl_cyclase"/>
</dbReference>
<dbReference type="RefSeq" id="WP_259053974.1">
    <property type="nucleotide sequence ID" value="NZ_JANUCT010000002.1"/>
</dbReference>
<dbReference type="GO" id="GO:0016020">
    <property type="term" value="C:membrane"/>
    <property type="evidence" value="ECO:0007669"/>
    <property type="project" value="InterPro"/>
</dbReference>
<dbReference type="SMART" id="SM00052">
    <property type="entry name" value="EAL"/>
    <property type="match status" value="1"/>
</dbReference>
<evidence type="ECO:0000313" key="5">
    <source>
        <dbReference type="EMBL" id="MCS3902451.1"/>
    </source>
</evidence>
<dbReference type="Proteomes" id="UP001204445">
    <property type="component" value="Unassembled WGS sequence"/>
</dbReference>
<dbReference type="Gene3D" id="3.30.70.270">
    <property type="match status" value="1"/>
</dbReference>
<keyword evidence="1" id="KW-1133">Transmembrane helix</keyword>
<dbReference type="SUPFAM" id="SSF141868">
    <property type="entry name" value="EAL domain-like"/>
    <property type="match status" value="1"/>
</dbReference>
<dbReference type="PROSITE" id="PS50887">
    <property type="entry name" value="GGDEF"/>
    <property type="match status" value="1"/>
</dbReference>
<dbReference type="PROSITE" id="PS50885">
    <property type="entry name" value="HAMP"/>
    <property type="match status" value="1"/>
</dbReference>
<dbReference type="AlphaFoldDB" id="A0AAE3HHJ8"/>
<dbReference type="Pfam" id="PF00990">
    <property type="entry name" value="GGDEF"/>
    <property type="match status" value="1"/>
</dbReference>
<name>A0AAE3HHJ8_9GAMM</name>
<dbReference type="SUPFAM" id="SSF55785">
    <property type="entry name" value="PYP-like sensor domain (PAS domain)"/>
    <property type="match status" value="1"/>
</dbReference>
<organism evidence="5 6">
    <name type="scientific">Methylohalomonas lacus</name>
    <dbReference type="NCBI Taxonomy" id="398773"/>
    <lineage>
        <taxon>Bacteria</taxon>
        <taxon>Pseudomonadati</taxon>
        <taxon>Pseudomonadota</taxon>
        <taxon>Gammaproteobacteria</taxon>
        <taxon>Methylohalomonadales</taxon>
        <taxon>Methylohalomonadaceae</taxon>
        <taxon>Methylohalomonas</taxon>
    </lineage>
</organism>
<dbReference type="InterPro" id="IPR001633">
    <property type="entry name" value="EAL_dom"/>
</dbReference>
<dbReference type="InterPro" id="IPR000160">
    <property type="entry name" value="GGDEF_dom"/>
</dbReference>
<proteinExistence type="predicted"/>
<evidence type="ECO:0000259" key="4">
    <source>
        <dbReference type="PROSITE" id="PS50887"/>
    </source>
</evidence>
<dbReference type="Pfam" id="PF00563">
    <property type="entry name" value="EAL"/>
    <property type="match status" value="1"/>
</dbReference>
<dbReference type="InterPro" id="IPR003660">
    <property type="entry name" value="HAMP_dom"/>
</dbReference>
<dbReference type="Gene3D" id="6.10.340.10">
    <property type="match status" value="1"/>
</dbReference>
<dbReference type="EMBL" id="JANUCT010000002">
    <property type="protein sequence ID" value="MCS3902451.1"/>
    <property type="molecule type" value="Genomic_DNA"/>
</dbReference>
<dbReference type="NCBIfam" id="TIGR00254">
    <property type="entry name" value="GGDEF"/>
    <property type="match status" value="1"/>
</dbReference>
<evidence type="ECO:0000313" key="6">
    <source>
        <dbReference type="Proteomes" id="UP001204445"/>
    </source>
</evidence>
<evidence type="ECO:0000256" key="1">
    <source>
        <dbReference type="SAM" id="Phobius"/>
    </source>
</evidence>
<evidence type="ECO:0000259" key="2">
    <source>
        <dbReference type="PROSITE" id="PS50883"/>
    </source>
</evidence>
<feature type="domain" description="HAMP" evidence="3">
    <location>
        <begin position="200"/>
        <end position="252"/>
    </location>
</feature>
<sequence length="853" mass="95991">MRLVRLSTYSIVASFIGLVALLALSIYSYQSMRSNQREVDTLLELKQRVDNFSVASDSLLLFGADPKLWQVIQQEGRSIRAALESLSEKEETGTGRVAHHIDIILRELESAIRPDQWNERLPSVESEQGPGGPLNLSERNQIILNQIASHGIALDSALARAMHAQQQARTQQVVVTTVAFAATALLFGALCVATFGLIHRRLNRPTRQLVNTIERVRNGDIYARVVTNGDDELASLGQAFNDLLDEQQRTYSQLLEHEQILQRSKDELAYALDLRQTLINSLSAHIALLDQDGTVIDVNDQWRHFGQENDYKDNQFGIGQNYISVCETAHGDCAKDAQRVAEGLRAILAGEQDIFALEYACHSPQEQRWFRVMINRLTPGQTDSSVYGAVVMHVDITERKLAELELNRLAFEDALTHLWSRTGFINHLAEHFQTQGWQFGGRVVLLDIVQLHDINDAYGYSTGDLMLNSIARRLQARVGDQGFVGRTGGDEFVVYLQGGANPADGWERQLLNSVFAEPFHVEHAPIYVEAQFGFTRLETQPRSAENLVREAELALFYCRRRGLGDNWAAYNHTLDSESQDRLRLTRELRLALDNDEFELHFQPKVSLANGAIIGCEALLRWHHPERGLQPPASFIPVAEKSQLIRPIGRWVLNEACRYLSVWRDAGLGIVNVSLNVSMVQFTESNFSRTVAEALAAHDVPPQSLTLEITESVFDQESEQLREEIIRLHELGVNLSLDDFGTGYSSLRYLQQYPFDEIKIDQSFTRKLLDDAYSECIVNAILDIAKALGAEAVAEGVENEQMRSGLMALGCRNGQGYYYSVPLEVEDFRWLLDKRRTLPLAAHHSNSSIELSRG</sequence>
<dbReference type="Gene3D" id="3.30.450.20">
    <property type="entry name" value="PAS domain"/>
    <property type="match status" value="1"/>
</dbReference>
<protein>
    <submittedName>
        <fullName evidence="5">Diguanylate cyclase (GGDEF)-like protein</fullName>
    </submittedName>
</protein>
<dbReference type="CDD" id="cd01949">
    <property type="entry name" value="GGDEF"/>
    <property type="match status" value="1"/>
</dbReference>
<dbReference type="Pfam" id="PF08448">
    <property type="entry name" value="PAS_4"/>
    <property type="match status" value="1"/>
</dbReference>
<accession>A0AAE3HHJ8</accession>
<keyword evidence="1" id="KW-0812">Transmembrane</keyword>
<dbReference type="CDD" id="cd06225">
    <property type="entry name" value="HAMP"/>
    <property type="match status" value="1"/>
</dbReference>